<evidence type="ECO:0000256" key="2">
    <source>
        <dbReference type="SAM" id="SignalP"/>
    </source>
</evidence>
<dbReference type="AlphaFoldDB" id="E0W3C9"/>
<evidence type="ECO:0000313" key="4">
    <source>
        <dbReference type="EnsemblMetazoa" id="PHUM603250-PA"/>
    </source>
</evidence>
<feature type="compositionally biased region" description="Basic and acidic residues" evidence="1">
    <location>
        <begin position="480"/>
        <end position="489"/>
    </location>
</feature>
<dbReference type="eggNOG" id="ENOG502QTC0">
    <property type="taxonomic scope" value="Eukaryota"/>
</dbReference>
<keyword evidence="5" id="KW-1185">Reference proteome</keyword>
<reference evidence="4" key="3">
    <citation type="submission" date="2020-05" db="UniProtKB">
        <authorList>
            <consortium name="EnsemblMetazoa"/>
        </authorList>
    </citation>
    <scope>IDENTIFICATION</scope>
    <source>
        <strain evidence="4">USDA</strain>
    </source>
</reference>
<evidence type="ECO:0000313" key="3">
    <source>
        <dbReference type="EMBL" id="EEB20135.1"/>
    </source>
</evidence>
<dbReference type="VEuPathDB" id="VectorBase:PHUM603250"/>
<reference evidence="3" key="2">
    <citation type="submission" date="2007-04" db="EMBL/GenBank/DDBJ databases">
        <title>The genome of the human body louse.</title>
        <authorList>
            <consortium name="The Human Body Louse Genome Consortium"/>
            <person name="Kirkness E."/>
            <person name="Walenz B."/>
            <person name="Hass B."/>
            <person name="Bruggner R."/>
            <person name="Strausberg R."/>
        </authorList>
    </citation>
    <scope>NUCLEOTIDE SEQUENCE</scope>
    <source>
        <strain evidence="3">USDA</strain>
    </source>
</reference>
<proteinExistence type="predicted"/>
<dbReference type="EnsemblMetazoa" id="PHUM603250-RA">
    <property type="protein sequence ID" value="PHUM603250-PA"/>
    <property type="gene ID" value="PHUM603250"/>
</dbReference>
<feature type="region of interest" description="Disordered" evidence="1">
    <location>
        <begin position="737"/>
        <end position="756"/>
    </location>
</feature>
<dbReference type="GeneID" id="8237014"/>
<dbReference type="EMBL" id="DS235882">
    <property type="protein sequence ID" value="EEB20135.1"/>
    <property type="molecule type" value="Genomic_DNA"/>
</dbReference>
<dbReference type="InParanoid" id="E0W3C9"/>
<feature type="chain" id="PRO_5014570301" evidence="2">
    <location>
        <begin position="21"/>
        <end position="823"/>
    </location>
</feature>
<feature type="compositionally biased region" description="Low complexity" evidence="1">
    <location>
        <begin position="431"/>
        <end position="451"/>
    </location>
</feature>
<evidence type="ECO:0000256" key="1">
    <source>
        <dbReference type="SAM" id="MobiDB-lite"/>
    </source>
</evidence>
<sequence length="823" mass="92707">MSARSVRLFVFAIAIAMAFTAENSTTQKVKSQYTRTALHVARSLDPSDSELLQVKAKNGEIATLIVKKRNGRNSSSLTSSTSETPYVQVPVKSRPVPKKLNLVPDPVEIRSDAIFVKDDVQQKKKPRHLTDVTIEDGVPVIEGVREPDTPEDKIHTWRNAKVINGVLVPYKQSLNSEIPLKNMEKRKPEKQEISLSSYYETREKPSMFGEDDAVKSQWKGLAESIPIHRKKPEEKLKPIPLVFPDKNHAKIIEFINKINLKEIQQRRKNGRSINFGDNDKASRRMDENVDENEEPIWVNTHPQEIWTKDGKINVADRRMDTSPESDPDENNKFIPIAPTQARLLQSHGISNYPSSSIYSNQPSRVSFEEGVRTPVLQYAHPELGAQPAKVERDLEEIELSKSKDPSLPSLIYFSNDPFADRSPYAYEPGLSEVSEDSLSSSTDISNSIGITQDRESNRRQSVRNIEFTTSAPESSTINTDKIDITESPNRLKSDYYRDASYGPGNDNYLQTYQHYSYPGKYSMSKEDYYKWKMAGMSYGNNPNPNSYYIRIPDNRPFWEKLKDSIKETVQSGVESMKEMTRPVMEPIVEATQRISENLGIPEATAKISNTLGLNQGTGMRTALQEKIGAAASSSPVLLPALGLVGAGAALGLGAVAVGRLLDVNVNLLKRSENGDYVLNALDVGQGKSLQETTIYNINNNNNNTHASENANLKNYERHDESGIEGLEKFHFNTKDNVDENKSRRRSLTMRKEEQDANEEYLKKLQRNGNNIQDLEEFTHKLNSVKKPNSWKNIPCAQKIFCNSLTKLSPAKISQVEMKIITPE</sequence>
<dbReference type="CTD" id="8237014"/>
<dbReference type="EMBL" id="AAZO01007369">
    <property type="status" value="NOT_ANNOTATED_CDS"/>
    <property type="molecule type" value="Genomic_DNA"/>
</dbReference>
<dbReference type="OrthoDB" id="8190309at2759"/>
<feature type="region of interest" description="Disordered" evidence="1">
    <location>
        <begin position="431"/>
        <end position="489"/>
    </location>
</feature>
<evidence type="ECO:0000313" key="5">
    <source>
        <dbReference type="Proteomes" id="UP000009046"/>
    </source>
</evidence>
<dbReference type="STRING" id="121224.E0W3C9"/>
<keyword evidence="2" id="KW-0732">Signal</keyword>
<feature type="compositionally biased region" description="Polar residues" evidence="1">
    <location>
        <begin position="462"/>
        <end position="479"/>
    </location>
</feature>
<dbReference type="KEGG" id="phu:Phum_PHUM603250"/>
<organism>
    <name type="scientific">Pediculus humanus subsp. corporis</name>
    <name type="common">Body louse</name>
    <dbReference type="NCBI Taxonomy" id="121224"/>
    <lineage>
        <taxon>Eukaryota</taxon>
        <taxon>Metazoa</taxon>
        <taxon>Ecdysozoa</taxon>
        <taxon>Arthropoda</taxon>
        <taxon>Hexapoda</taxon>
        <taxon>Insecta</taxon>
        <taxon>Pterygota</taxon>
        <taxon>Neoptera</taxon>
        <taxon>Paraneoptera</taxon>
        <taxon>Psocodea</taxon>
        <taxon>Troctomorpha</taxon>
        <taxon>Phthiraptera</taxon>
        <taxon>Anoplura</taxon>
        <taxon>Pediculidae</taxon>
        <taxon>Pediculus</taxon>
    </lineage>
</organism>
<name>E0W3C9_PEDHC</name>
<dbReference type="HOGENOM" id="CLU_343983_0_0_1"/>
<protein>
    <submittedName>
        <fullName evidence="3 4">Uncharacterized protein</fullName>
    </submittedName>
</protein>
<reference evidence="3" key="1">
    <citation type="submission" date="2007-04" db="EMBL/GenBank/DDBJ databases">
        <title>Annotation of Pediculus humanus corporis strain USDA.</title>
        <authorList>
            <person name="Kirkness E."/>
            <person name="Hannick L."/>
            <person name="Hass B."/>
            <person name="Bruggner R."/>
            <person name="Lawson D."/>
            <person name="Bidwell S."/>
            <person name="Joardar V."/>
            <person name="Caler E."/>
            <person name="Walenz B."/>
            <person name="Inman J."/>
            <person name="Schobel S."/>
            <person name="Galinsky K."/>
            <person name="Amedeo P."/>
            <person name="Strausberg R."/>
        </authorList>
    </citation>
    <scope>NUCLEOTIDE SEQUENCE</scope>
    <source>
        <strain evidence="3">USDA</strain>
    </source>
</reference>
<dbReference type="Proteomes" id="UP000009046">
    <property type="component" value="Unassembled WGS sequence"/>
</dbReference>
<dbReference type="RefSeq" id="XP_002432873.1">
    <property type="nucleotide sequence ID" value="XM_002432828.1"/>
</dbReference>
<gene>
    <name evidence="4" type="primary">8237014</name>
    <name evidence="3" type="ORF">Phum_PHUM603250</name>
</gene>
<dbReference type="OMA" id="HERPFWA"/>
<feature type="signal peptide" evidence="2">
    <location>
        <begin position="1"/>
        <end position="20"/>
    </location>
</feature>
<accession>E0W3C9</accession>